<dbReference type="InterPro" id="IPR002818">
    <property type="entry name" value="DJ-1/PfpI"/>
</dbReference>
<sequence>MKVAFILFDQMTTLDFVGFYDAVTRLKTMGFNENLSWDLCGLKEQVSDDRGITVIVDRVSPDLSEYDLIFIPGGFGTRQLVNVTEFVEWLKSAKEVDYKVSVCTGSLLLGAAGFLREKRATTHPNAYDLLRPYCSEVVEERIVKDGNVITGGGVAVSVDLGLYLCETLAGPEAAKRIQKQMDYLYYQTGLIGPGRIGQM</sequence>
<dbReference type="SUPFAM" id="SSF52317">
    <property type="entry name" value="Class I glutamine amidotransferase-like"/>
    <property type="match status" value="1"/>
</dbReference>
<dbReference type="Proteomes" id="UP000217785">
    <property type="component" value="Unassembled WGS sequence"/>
</dbReference>
<accession>A0A292YP55</accession>
<dbReference type="InterPro" id="IPR052158">
    <property type="entry name" value="INH-QAR"/>
</dbReference>
<dbReference type="RefSeq" id="WP_096181875.1">
    <property type="nucleotide sequence ID" value="NZ_BDUF01000051.1"/>
</dbReference>
<dbReference type="PANTHER" id="PTHR43130">
    <property type="entry name" value="ARAC-FAMILY TRANSCRIPTIONAL REGULATOR"/>
    <property type="match status" value="1"/>
</dbReference>
<name>A0A292YP55_9BACL</name>
<feature type="domain" description="DJ-1/PfpI" evidence="1">
    <location>
        <begin position="1"/>
        <end position="164"/>
    </location>
</feature>
<proteinExistence type="predicted"/>
<dbReference type="EMBL" id="BDUF01000051">
    <property type="protein sequence ID" value="GAX90164.1"/>
    <property type="molecule type" value="Genomic_DNA"/>
</dbReference>
<dbReference type="GO" id="GO:0006355">
    <property type="term" value="P:regulation of DNA-templated transcription"/>
    <property type="evidence" value="ECO:0007669"/>
    <property type="project" value="TreeGrafter"/>
</dbReference>
<protein>
    <submittedName>
        <fullName evidence="2">Thiamine biosynthesis protein ThiJ</fullName>
    </submittedName>
</protein>
<dbReference type="CDD" id="cd03139">
    <property type="entry name" value="GATase1_PfpI_2"/>
    <property type="match status" value="1"/>
</dbReference>
<dbReference type="OrthoDB" id="9803764at2"/>
<organism evidence="2 3">
    <name type="scientific">Effusibacillus lacus</name>
    <dbReference type="NCBI Taxonomy" id="1348429"/>
    <lineage>
        <taxon>Bacteria</taxon>
        <taxon>Bacillati</taxon>
        <taxon>Bacillota</taxon>
        <taxon>Bacilli</taxon>
        <taxon>Bacillales</taxon>
        <taxon>Alicyclobacillaceae</taxon>
        <taxon>Effusibacillus</taxon>
    </lineage>
</organism>
<reference evidence="3" key="1">
    <citation type="submission" date="2017-07" db="EMBL/GenBank/DDBJ databases">
        <title>Draft genome sequence of Effusibacillus lacus strain skLN1.</title>
        <authorList>
            <person name="Watanabe M."/>
            <person name="Kojima H."/>
            <person name="Fukui M."/>
        </authorList>
    </citation>
    <scope>NUCLEOTIDE SEQUENCE [LARGE SCALE GENOMIC DNA]</scope>
    <source>
        <strain evidence="3">skLN1</strain>
    </source>
</reference>
<dbReference type="Pfam" id="PF01965">
    <property type="entry name" value="DJ-1_PfpI"/>
    <property type="match status" value="1"/>
</dbReference>
<evidence type="ECO:0000313" key="3">
    <source>
        <dbReference type="Proteomes" id="UP000217785"/>
    </source>
</evidence>
<comment type="caution">
    <text evidence="2">The sequence shown here is derived from an EMBL/GenBank/DDBJ whole genome shotgun (WGS) entry which is preliminary data.</text>
</comment>
<keyword evidence="3" id="KW-1185">Reference proteome</keyword>
<gene>
    <name evidence="2" type="ORF">EFBL_1790</name>
</gene>
<dbReference type="AlphaFoldDB" id="A0A292YP55"/>
<dbReference type="Gene3D" id="3.40.50.880">
    <property type="match status" value="1"/>
</dbReference>
<dbReference type="InterPro" id="IPR029062">
    <property type="entry name" value="Class_I_gatase-like"/>
</dbReference>
<evidence type="ECO:0000313" key="2">
    <source>
        <dbReference type="EMBL" id="GAX90164.1"/>
    </source>
</evidence>
<evidence type="ECO:0000259" key="1">
    <source>
        <dbReference type="Pfam" id="PF01965"/>
    </source>
</evidence>
<dbReference type="PANTHER" id="PTHR43130:SF2">
    <property type="entry name" value="DJ-1_PFPI DOMAIN-CONTAINING PROTEIN"/>
    <property type="match status" value="1"/>
</dbReference>